<accession>A0AAV4CY72</accession>
<keyword evidence="8" id="KW-1185">Reference proteome</keyword>
<sequence length="602" mass="66765">MSFLIMNATYFTYKCFFFDNAFLNAKYSCIEPTVIQGEDNSTALCQIDEEWTPVSLTCLPVPCGDIPPVANSKVEYKLDNEIFWAHFTCDSGLSGGKVQCIVFGELAFWGRDIIQCEVMFCGDAPDVANANKTETGQRHLSTVTYVCSAGFSLTSVDDTRTCQPDGAWSNEEVICSPVMCDPPTLPENIELGKGETLKKNYINDYELSLTCKIGYEMVLTTGIPVPPGEIDIKCLDGNWTLLDTQVFCVPSSCALLPPLPHTTWELLAGDPPLAAFKCETGYIFENVKLLDANITITLTCDPLLGWNVPPNDIIRCKVDCGSITLSPDSGIQIPNNYFTSYESTVEVACISPLYRTLADNTTVCQADGQWSLIDPSQLCAPCNQRSDAAGIEHGILNIIISAGVIGDEANFTCADGFFPLGISDPVQCASVHGAPTWQGLENVTCFQTKWLNPIALDGNFAKYIAFVHMAAVTHGLKACGEVTFVGPYRLWLVFSEIYEDGELKETARFSYYKGTKVNYLRLYFNRGGAEYQLESLEKLTFNLMSRDETAKLCLNLDLEEQKFKFTKNGDLVAEMDVLYYRGITHFIIKEQVEVSMIQIEYY</sequence>
<evidence type="ECO:0000313" key="7">
    <source>
        <dbReference type="EMBL" id="GFO36788.1"/>
    </source>
</evidence>
<feature type="domain" description="Sushi" evidence="6">
    <location>
        <begin position="178"/>
        <end position="250"/>
    </location>
</feature>
<dbReference type="Pfam" id="PF00084">
    <property type="entry name" value="Sushi"/>
    <property type="match status" value="2"/>
</dbReference>
<comment type="caution">
    <text evidence="7">The sequence shown here is derived from an EMBL/GenBank/DDBJ whole genome shotgun (WGS) entry which is preliminary data.</text>
</comment>
<dbReference type="InterPro" id="IPR000436">
    <property type="entry name" value="Sushi_SCR_CCP_dom"/>
</dbReference>
<reference evidence="7 8" key="1">
    <citation type="journal article" date="2021" name="Elife">
        <title>Chloroplast acquisition without the gene transfer in kleptoplastic sea slugs, Plakobranchus ocellatus.</title>
        <authorList>
            <person name="Maeda T."/>
            <person name="Takahashi S."/>
            <person name="Yoshida T."/>
            <person name="Shimamura S."/>
            <person name="Takaki Y."/>
            <person name="Nagai Y."/>
            <person name="Toyoda A."/>
            <person name="Suzuki Y."/>
            <person name="Arimoto A."/>
            <person name="Ishii H."/>
            <person name="Satoh N."/>
            <person name="Nishiyama T."/>
            <person name="Hasebe M."/>
            <person name="Maruyama T."/>
            <person name="Minagawa J."/>
            <person name="Obokata J."/>
            <person name="Shigenobu S."/>
        </authorList>
    </citation>
    <scope>NUCLEOTIDE SEQUENCE [LARGE SCALE GENOMIC DNA]</scope>
</reference>
<evidence type="ECO:0000259" key="6">
    <source>
        <dbReference type="PROSITE" id="PS50923"/>
    </source>
</evidence>
<keyword evidence="4" id="KW-0325">Glycoprotein</keyword>
<evidence type="ECO:0000256" key="3">
    <source>
        <dbReference type="ARBA" id="ARBA00023157"/>
    </source>
</evidence>
<feature type="domain" description="Sushi" evidence="6">
    <location>
        <begin position="318"/>
        <end position="381"/>
    </location>
</feature>
<evidence type="ECO:0000256" key="4">
    <source>
        <dbReference type="ARBA" id="ARBA00023180"/>
    </source>
</evidence>
<name>A0AAV4CY72_9GAST</name>
<dbReference type="PROSITE" id="PS50923">
    <property type="entry name" value="SUSHI"/>
    <property type="match status" value="3"/>
</dbReference>
<gene>
    <name evidence="7" type="ORF">PoB_006329300</name>
</gene>
<keyword evidence="3" id="KW-1015">Disulfide bond</keyword>
<dbReference type="Gene3D" id="2.10.70.10">
    <property type="entry name" value="Complement Module, domain 1"/>
    <property type="match status" value="3"/>
</dbReference>
<evidence type="ECO:0000256" key="1">
    <source>
        <dbReference type="ARBA" id="ARBA00022659"/>
    </source>
</evidence>
<dbReference type="InterPro" id="IPR035976">
    <property type="entry name" value="Sushi/SCR/CCP_sf"/>
</dbReference>
<dbReference type="InterPro" id="IPR050350">
    <property type="entry name" value="Compl-Cell_Adhes-Reg"/>
</dbReference>
<comment type="caution">
    <text evidence="5">Lacks conserved residue(s) required for the propagation of feature annotation.</text>
</comment>
<dbReference type="EMBL" id="BLXT01007141">
    <property type="protein sequence ID" value="GFO36788.1"/>
    <property type="molecule type" value="Genomic_DNA"/>
</dbReference>
<dbReference type="AlphaFoldDB" id="A0AAV4CY72"/>
<evidence type="ECO:0000313" key="8">
    <source>
        <dbReference type="Proteomes" id="UP000735302"/>
    </source>
</evidence>
<organism evidence="7 8">
    <name type="scientific">Plakobranchus ocellatus</name>
    <dbReference type="NCBI Taxonomy" id="259542"/>
    <lineage>
        <taxon>Eukaryota</taxon>
        <taxon>Metazoa</taxon>
        <taxon>Spiralia</taxon>
        <taxon>Lophotrochozoa</taxon>
        <taxon>Mollusca</taxon>
        <taxon>Gastropoda</taxon>
        <taxon>Heterobranchia</taxon>
        <taxon>Euthyneura</taxon>
        <taxon>Panpulmonata</taxon>
        <taxon>Sacoglossa</taxon>
        <taxon>Placobranchoidea</taxon>
        <taxon>Plakobranchidae</taxon>
        <taxon>Plakobranchus</taxon>
    </lineage>
</organism>
<dbReference type="PANTHER" id="PTHR19325">
    <property type="entry name" value="COMPLEMENT COMPONENT-RELATED SUSHI DOMAIN-CONTAINING"/>
    <property type="match status" value="1"/>
</dbReference>
<feature type="domain" description="Sushi" evidence="6">
    <location>
        <begin position="119"/>
        <end position="177"/>
    </location>
</feature>
<dbReference type="SUPFAM" id="SSF57535">
    <property type="entry name" value="Complement control module/SCR domain"/>
    <property type="match status" value="3"/>
</dbReference>
<keyword evidence="2" id="KW-0677">Repeat</keyword>
<dbReference type="SMART" id="SM00032">
    <property type="entry name" value="CCP"/>
    <property type="match status" value="3"/>
</dbReference>
<evidence type="ECO:0000256" key="2">
    <source>
        <dbReference type="ARBA" id="ARBA00022737"/>
    </source>
</evidence>
<proteinExistence type="predicted"/>
<dbReference type="CDD" id="cd00033">
    <property type="entry name" value="CCP"/>
    <property type="match status" value="1"/>
</dbReference>
<dbReference type="Proteomes" id="UP000735302">
    <property type="component" value="Unassembled WGS sequence"/>
</dbReference>
<dbReference type="PANTHER" id="PTHR19325:SF573">
    <property type="entry name" value="MEMBRANE COFACTOR PROTEIN"/>
    <property type="match status" value="1"/>
</dbReference>
<protein>
    <submittedName>
        <fullName evidence="7">Sushi, von Willebrand factor type a, egf and pentraxin domain-containing protein 1</fullName>
    </submittedName>
</protein>
<evidence type="ECO:0000256" key="5">
    <source>
        <dbReference type="PROSITE-ProRule" id="PRU00302"/>
    </source>
</evidence>
<keyword evidence="1 5" id="KW-0768">Sushi</keyword>